<reference evidence="1 2" key="1">
    <citation type="submission" date="2023-10" db="EMBL/GenBank/DDBJ databases">
        <authorList>
            <person name="Maclean D."/>
            <person name="Macfadyen A."/>
        </authorList>
    </citation>
    <scope>NUCLEOTIDE SEQUENCE [LARGE SCALE GENOMIC DNA]</scope>
</reference>
<evidence type="ECO:0008006" key="3">
    <source>
        <dbReference type="Google" id="ProtNLM"/>
    </source>
</evidence>
<evidence type="ECO:0000313" key="2">
    <source>
        <dbReference type="Proteomes" id="UP001314263"/>
    </source>
</evidence>
<keyword evidence="2" id="KW-1185">Reference proteome</keyword>
<dbReference type="Pfam" id="PF07189">
    <property type="entry name" value="SF3b10"/>
    <property type="match status" value="1"/>
</dbReference>
<dbReference type="AlphaFoldDB" id="A0AAV1HYW0"/>
<dbReference type="GO" id="GO:0071011">
    <property type="term" value="C:precatalytic spliceosome"/>
    <property type="evidence" value="ECO:0007669"/>
    <property type="project" value="TreeGrafter"/>
</dbReference>
<comment type="caution">
    <text evidence="1">The sequence shown here is derived from an EMBL/GenBank/DDBJ whole genome shotgun (WGS) entry which is preliminary data.</text>
</comment>
<protein>
    <recommendedName>
        <fullName evidence="3">Splicing factor subunit</fullName>
    </recommendedName>
</protein>
<dbReference type="EMBL" id="CAUYUE010000003">
    <property type="protein sequence ID" value="CAK0755820.1"/>
    <property type="molecule type" value="Genomic_DNA"/>
</dbReference>
<dbReference type="InterPro" id="IPR009846">
    <property type="entry name" value="SF3b5/RDS3-10"/>
</dbReference>
<dbReference type="Proteomes" id="UP001314263">
    <property type="component" value="Unassembled WGS sequence"/>
</dbReference>
<sequence>MSLSTCYRFDGYAAEGGGLTGFTMTTLQDRFNINSQLEHLQAKYVGTGHADLSRFEWAVNIHRDSYASYIGHHPMLCYLAVAENESIGRIKYNFMQKMLLPCGLPPEKQELE</sequence>
<evidence type="ECO:0000313" key="1">
    <source>
        <dbReference type="EMBL" id="CAK0755820.1"/>
    </source>
</evidence>
<organism evidence="1 2">
    <name type="scientific">Coccomyxa viridis</name>
    <dbReference type="NCBI Taxonomy" id="1274662"/>
    <lineage>
        <taxon>Eukaryota</taxon>
        <taxon>Viridiplantae</taxon>
        <taxon>Chlorophyta</taxon>
        <taxon>core chlorophytes</taxon>
        <taxon>Trebouxiophyceae</taxon>
        <taxon>Trebouxiophyceae incertae sedis</taxon>
        <taxon>Coccomyxaceae</taxon>
        <taxon>Coccomyxa</taxon>
    </lineage>
</organism>
<dbReference type="GO" id="GO:0005686">
    <property type="term" value="C:U2 snRNP"/>
    <property type="evidence" value="ECO:0007669"/>
    <property type="project" value="TreeGrafter"/>
</dbReference>
<proteinExistence type="predicted"/>
<name>A0AAV1HYW0_9CHLO</name>
<dbReference type="PANTHER" id="PTHR20978:SF0">
    <property type="entry name" value="SPLICING FACTOR 3B SUBUNIT 5"/>
    <property type="match status" value="1"/>
</dbReference>
<gene>
    <name evidence="1" type="ORF">CVIRNUC_002404</name>
</gene>
<accession>A0AAV1HYW0</accession>
<dbReference type="PANTHER" id="PTHR20978">
    <property type="entry name" value="SPLICING FACTOR 3B SUBUNIT 5"/>
    <property type="match status" value="1"/>
</dbReference>
<dbReference type="GO" id="GO:0000398">
    <property type="term" value="P:mRNA splicing, via spliceosome"/>
    <property type="evidence" value="ECO:0007669"/>
    <property type="project" value="TreeGrafter"/>
</dbReference>